<gene>
    <name evidence="4" type="ORF">BJ999_006634</name>
</gene>
<sequence length="187" mass="19736">MVHHTASANATDHSLEHALGLSRTIQNFHMDTNGWDDIGQQLTISRGGHLMEGRNRTLEAIGAGTHVVGAHTLGQNDHTIGIENEGTYMTAEPTGALWAKLVSTCAWLCDVYGLEPHAAIVGHGDHNATACPGDALYALLPRLRDQVADSLGERYPAEVPGAVPGGLPGPRFTFDHGPAVGPGDPTR</sequence>
<evidence type="ECO:0000256" key="2">
    <source>
        <dbReference type="SAM" id="MobiDB-lite"/>
    </source>
</evidence>
<evidence type="ECO:0000259" key="3">
    <source>
        <dbReference type="SMART" id="SM00701"/>
    </source>
</evidence>
<dbReference type="GO" id="GO:0009253">
    <property type="term" value="P:peptidoglycan catabolic process"/>
    <property type="evidence" value="ECO:0007669"/>
    <property type="project" value="InterPro"/>
</dbReference>
<evidence type="ECO:0000313" key="4">
    <source>
        <dbReference type="EMBL" id="NYE16338.1"/>
    </source>
</evidence>
<dbReference type="Gene3D" id="3.40.80.10">
    <property type="entry name" value="Peptidoglycan recognition protein-like"/>
    <property type="match status" value="1"/>
</dbReference>
<evidence type="ECO:0000313" key="5">
    <source>
        <dbReference type="Proteomes" id="UP000591272"/>
    </source>
</evidence>
<dbReference type="GO" id="GO:0008745">
    <property type="term" value="F:N-acetylmuramoyl-L-alanine amidase activity"/>
    <property type="evidence" value="ECO:0007669"/>
    <property type="project" value="InterPro"/>
</dbReference>
<dbReference type="PANTHER" id="PTHR11022">
    <property type="entry name" value="PEPTIDOGLYCAN RECOGNITION PROTEIN"/>
    <property type="match status" value="1"/>
</dbReference>
<dbReference type="RefSeq" id="WP_373292821.1">
    <property type="nucleotide sequence ID" value="NZ_BMRD01000017.1"/>
</dbReference>
<dbReference type="GO" id="GO:0008270">
    <property type="term" value="F:zinc ion binding"/>
    <property type="evidence" value="ECO:0007669"/>
    <property type="project" value="InterPro"/>
</dbReference>
<dbReference type="SUPFAM" id="SSF55846">
    <property type="entry name" value="N-acetylmuramoyl-L-alanine amidase-like"/>
    <property type="match status" value="1"/>
</dbReference>
<dbReference type="CDD" id="cd06583">
    <property type="entry name" value="PGRP"/>
    <property type="match status" value="1"/>
</dbReference>
<dbReference type="AlphaFoldDB" id="A0A7Y9GH07"/>
<dbReference type="PANTHER" id="PTHR11022:SF41">
    <property type="entry name" value="PEPTIDOGLYCAN-RECOGNITION PROTEIN LC-RELATED"/>
    <property type="match status" value="1"/>
</dbReference>
<organism evidence="4 5">
    <name type="scientific">Actinomadura citrea</name>
    <dbReference type="NCBI Taxonomy" id="46158"/>
    <lineage>
        <taxon>Bacteria</taxon>
        <taxon>Bacillati</taxon>
        <taxon>Actinomycetota</taxon>
        <taxon>Actinomycetes</taxon>
        <taxon>Streptosporangiales</taxon>
        <taxon>Thermomonosporaceae</taxon>
        <taxon>Actinomadura</taxon>
    </lineage>
</organism>
<dbReference type="Proteomes" id="UP000591272">
    <property type="component" value="Unassembled WGS sequence"/>
</dbReference>
<dbReference type="SMART" id="SM00701">
    <property type="entry name" value="PGRP"/>
    <property type="match status" value="1"/>
</dbReference>
<feature type="region of interest" description="Disordered" evidence="2">
    <location>
        <begin position="167"/>
        <end position="187"/>
    </location>
</feature>
<keyword evidence="5" id="KW-1185">Reference proteome</keyword>
<dbReference type="InterPro" id="IPR015510">
    <property type="entry name" value="PGRP"/>
</dbReference>
<dbReference type="InterPro" id="IPR002502">
    <property type="entry name" value="Amidase_domain"/>
</dbReference>
<comment type="caution">
    <text evidence="4">The sequence shown here is derived from an EMBL/GenBank/DDBJ whole genome shotgun (WGS) entry which is preliminary data.</text>
</comment>
<dbReference type="InterPro" id="IPR006619">
    <property type="entry name" value="PGRP_domain_met/bac"/>
</dbReference>
<feature type="domain" description="Peptidoglycan recognition protein family" evidence="3">
    <location>
        <begin position="1"/>
        <end position="127"/>
    </location>
</feature>
<dbReference type="Pfam" id="PF01510">
    <property type="entry name" value="Amidase_2"/>
    <property type="match status" value="1"/>
</dbReference>
<protein>
    <recommendedName>
        <fullName evidence="3">Peptidoglycan recognition protein family domain-containing protein</fullName>
    </recommendedName>
</protein>
<reference evidence="4 5" key="1">
    <citation type="submission" date="2020-07" db="EMBL/GenBank/DDBJ databases">
        <title>Sequencing the genomes of 1000 actinobacteria strains.</title>
        <authorList>
            <person name="Klenk H.-P."/>
        </authorList>
    </citation>
    <scope>NUCLEOTIDE SEQUENCE [LARGE SCALE GENOMIC DNA]</scope>
    <source>
        <strain evidence="4 5">DSM 43461</strain>
    </source>
</reference>
<evidence type="ECO:0000256" key="1">
    <source>
        <dbReference type="ARBA" id="ARBA00007553"/>
    </source>
</evidence>
<comment type="similarity">
    <text evidence="1">Belongs to the N-acetylmuramoyl-L-alanine amidase 2 family.</text>
</comment>
<dbReference type="EMBL" id="JACCBT010000001">
    <property type="protein sequence ID" value="NYE16338.1"/>
    <property type="molecule type" value="Genomic_DNA"/>
</dbReference>
<name>A0A7Y9GH07_9ACTN</name>
<accession>A0A7Y9GH07</accession>
<dbReference type="InterPro" id="IPR036505">
    <property type="entry name" value="Amidase/PGRP_sf"/>
</dbReference>
<proteinExistence type="inferred from homology"/>